<dbReference type="Gene3D" id="1.20.120.530">
    <property type="entry name" value="GntR ligand-binding domain-like"/>
    <property type="match status" value="1"/>
</dbReference>
<dbReference type="GO" id="GO:0003677">
    <property type="term" value="F:DNA binding"/>
    <property type="evidence" value="ECO:0007669"/>
    <property type="project" value="UniProtKB-KW"/>
</dbReference>
<protein>
    <submittedName>
        <fullName evidence="6">HTH-type transcriptional repressor RspR</fullName>
    </submittedName>
    <submittedName>
        <fullName evidence="5">Transcriptional regulator GntR family</fullName>
    </submittedName>
</protein>
<dbReference type="InterPro" id="IPR036388">
    <property type="entry name" value="WH-like_DNA-bd_sf"/>
</dbReference>
<dbReference type="CDD" id="cd07377">
    <property type="entry name" value="WHTH_GntR"/>
    <property type="match status" value="1"/>
</dbReference>
<dbReference type="GO" id="GO:0003700">
    <property type="term" value="F:DNA-binding transcription factor activity"/>
    <property type="evidence" value="ECO:0007669"/>
    <property type="project" value="InterPro"/>
</dbReference>
<name>A0A6I7TNW5_9BACI</name>
<organism evidence="5 7">
    <name type="scientific">Bacillus paralicheniformis</name>
    <dbReference type="NCBI Taxonomy" id="1648923"/>
    <lineage>
        <taxon>Bacteria</taxon>
        <taxon>Bacillati</taxon>
        <taxon>Bacillota</taxon>
        <taxon>Bacilli</taxon>
        <taxon>Bacillales</taxon>
        <taxon>Bacillaceae</taxon>
        <taxon>Bacillus</taxon>
    </lineage>
</organism>
<dbReference type="Proteomes" id="UP000429980">
    <property type="component" value="Unassembled WGS sequence"/>
</dbReference>
<evidence type="ECO:0000313" key="8">
    <source>
        <dbReference type="Proteomes" id="UP000429980"/>
    </source>
</evidence>
<proteinExistence type="predicted"/>
<dbReference type="Pfam" id="PF00392">
    <property type="entry name" value="GntR"/>
    <property type="match status" value="1"/>
</dbReference>
<dbReference type="PRINTS" id="PR00035">
    <property type="entry name" value="HTHGNTR"/>
</dbReference>
<gene>
    <name evidence="5" type="ORF">B4121_0608</name>
    <name evidence="6" type="ORF">CHCC15381_2501</name>
</gene>
<keyword evidence="2" id="KW-0238">DNA-binding</keyword>
<sequence>MTMKQLNPRSVRDQIYQMLKEEIMKFRLVPGELISEKEISERYEVSRTPVREAFLQLSREGLLEVYPQKGTRVSLIDLDLVEEARFMRENLEKAVAELACEDFPEEAMFKLEQNVKMQELSIAQKNYESLFELDEAFHQAIFEGCGKANVWAAIQQMNVPFQRIRLLRLAADFNWNTIHQQHGALTEAIRTKQKAKAKKIAEEHLQLVIVDKQMLINEFPGYFKSKRF</sequence>
<dbReference type="InterPro" id="IPR011711">
    <property type="entry name" value="GntR_C"/>
</dbReference>
<evidence type="ECO:0000256" key="1">
    <source>
        <dbReference type="ARBA" id="ARBA00023015"/>
    </source>
</evidence>
<dbReference type="InterPro" id="IPR036390">
    <property type="entry name" value="WH_DNA-bd_sf"/>
</dbReference>
<accession>A0A6I7TNW5</accession>
<dbReference type="AlphaFoldDB" id="A0A6I7TNW5"/>
<dbReference type="GeneID" id="56671116"/>
<dbReference type="SUPFAM" id="SSF48008">
    <property type="entry name" value="GntR ligand-binding domain-like"/>
    <property type="match status" value="1"/>
</dbReference>
<evidence type="ECO:0000259" key="4">
    <source>
        <dbReference type="PROSITE" id="PS50949"/>
    </source>
</evidence>
<keyword evidence="8" id="KW-1185">Reference proteome</keyword>
<dbReference type="PANTHER" id="PTHR43537">
    <property type="entry name" value="TRANSCRIPTIONAL REGULATOR, GNTR FAMILY"/>
    <property type="match status" value="1"/>
</dbReference>
<reference evidence="6 8" key="2">
    <citation type="submission" date="2019-06" db="EMBL/GenBank/DDBJ databases">
        <title>Genome sequence analysis of &gt;100 Bacillus licheniformis strains suggests intrinsic resistance to this species.</title>
        <authorList>
            <person name="Wels M."/>
            <person name="Siezen R.J."/>
            <person name="Johansen E."/>
            <person name="Stuer-Lauridsen B."/>
            <person name="Bjerre K."/>
            <person name="Nielsen B.K.K."/>
        </authorList>
    </citation>
    <scope>NUCLEOTIDE SEQUENCE [LARGE SCALE GENOMIC DNA]</scope>
    <source>
        <strain evidence="6 8">BAC-15381</strain>
    </source>
</reference>
<dbReference type="SUPFAM" id="SSF46785">
    <property type="entry name" value="Winged helix' DNA-binding domain"/>
    <property type="match status" value="1"/>
</dbReference>
<keyword evidence="3" id="KW-0804">Transcription</keyword>
<evidence type="ECO:0000313" key="5">
    <source>
        <dbReference type="EMBL" id="OLF97981.1"/>
    </source>
</evidence>
<dbReference type="SMART" id="SM00345">
    <property type="entry name" value="HTH_GNTR"/>
    <property type="match status" value="1"/>
</dbReference>
<dbReference type="Proteomes" id="UP000185604">
    <property type="component" value="Unassembled WGS sequence"/>
</dbReference>
<evidence type="ECO:0000313" key="7">
    <source>
        <dbReference type="Proteomes" id="UP000185604"/>
    </source>
</evidence>
<feature type="domain" description="HTH gntR-type" evidence="4">
    <location>
        <begin position="9"/>
        <end position="76"/>
    </location>
</feature>
<dbReference type="PANTHER" id="PTHR43537:SF6">
    <property type="entry name" value="HTH-TYPE TRANSCRIPTIONAL REPRESSOR RSPR"/>
    <property type="match status" value="1"/>
</dbReference>
<dbReference type="InterPro" id="IPR000524">
    <property type="entry name" value="Tscrpt_reg_HTH_GntR"/>
</dbReference>
<dbReference type="EMBL" id="NILF01000042">
    <property type="protein sequence ID" value="TWL37894.1"/>
    <property type="molecule type" value="Genomic_DNA"/>
</dbReference>
<dbReference type="RefSeq" id="WP_023856728.1">
    <property type="nucleotide sequence ID" value="NZ_AP023088.1"/>
</dbReference>
<dbReference type="Pfam" id="PF07729">
    <property type="entry name" value="FCD"/>
    <property type="match status" value="1"/>
</dbReference>
<evidence type="ECO:0000256" key="2">
    <source>
        <dbReference type="ARBA" id="ARBA00023125"/>
    </source>
</evidence>
<dbReference type="Gene3D" id="1.10.10.10">
    <property type="entry name" value="Winged helix-like DNA-binding domain superfamily/Winged helix DNA-binding domain"/>
    <property type="match status" value="1"/>
</dbReference>
<reference evidence="5 7" key="1">
    <citation type="journal article" date="2016" name="Front. Microbiol.">
        <title>High-Level Heat Resistance of Spores of Bacillus amyloliquefaciens and Bacillus licheniformis Results from the Presence of a spoVA Operon in a Tn1546 Transposon.</title>
        <authorList>
            <person name="Berendsen E.M."/>
            <person name="Koning R.A."/>
            <person name="Boekhorst J."/>
            <person name="de Jong A."/>
            <person name="Kuipers O.P."/>
            <person name="Wells-Bennik M.H."/>
        </authorList>
    </citation>
    <scope>NUCLEOTIDE SEQUENCE [LARGE SCALE GENOMIC DNA]</scope>
    <source>
        <strain evidence="5 7">B4121</strain>
    </source>
</reference>
<evidence type="ECO:0000256" key="3">
    <source>
        <dbReference type="ARBA" id="ARBA00023163"/>
    </source>
</evidence>
<evidence type="ECO:0000313" key="6">
    <source>
        <dbReference type="EMBL" id="TWL37894.1"/>
    </source>
</evidence>
<dbReference type="SMART" id="SM00895">
    <property type="entry name" value="FCD"/>
    <property type="match status" value="1"/>
</dbReference>
<dbReference type="PROSITE" id="PS50949">
    <property type="entry name" value="HTH_GNTR"/>
    <property type="match status" value="1"/>
</dbReference>
<dbReference type="InterPro" id="IPR008920">
    <property type="entry name" value="TF_FadR/GntR_C"/>
</dbReference>
<comment type="caution">
    <text evidence="5">The sequence shown here is derived from an EMBL/GenBank/DDBJ whole genome shotgun (WGS) entry which is preliminary data.</text>
</comment>
<keyword evidence="1" id="KW-0805">Transcription regulation</keyword>
<dbReference type="EMBL" id="LKPO01000003">
    <property type="protein sequence ID" value="OLF97981.1"/>
    <property type="molecule type" value="Genomic_DNA"/>
</dbReference>